<protein>
    <submittedName>
        <fullName evidence="2">Short-chain dehydrogenase</fullName>
    </submittedName>
</protein>
<dbReference type="SUPFAM" id="SSF51735">
    <property type="entry name" value="NAD(P)-binding Rossmann-fold domains"/>
    <property type="match status" value="1"/>
</dbReference>
<dbReference type="EMBL" id="NVUU01000051">
    <property type="protein sequence ID" value="PCI93833.1"/>
    <property type="molecule type" value="Genomic_DNA"/>
</dbReference>
<evidence type="ECO:0000256" key="1">
    <source>
        <dbReference type="RuleBase" id="RU000363"/>
    </source>
</evidence>
<reference evidence="3" key="1">
    <citation type="submission" date="2017-08" db="EMBL/GenBank/DDBJ databases">
        <title>A dynamic microbial community with high functional redundancy inhabits the cold, oxic subseafloor aquifer.</title>
        <authorList>
            <person name="Tully B.J."/>
            <person name="Wheat C.G."/>
            <person name="Glazer B.T."/>
            <person name="Huber J.A."/>
        </authorList>
    </citation>
    <scope>NUCLEOTIDE SEQUENCE [LARGE SCALE GENOMIC DNA]</scope>
</reference>
<comment type="caution">
    <text evidence="2">The sequence shown here is derived from an EMBL/GenBank/DDBJ whole genome shotgun (WGS) entry which is preliminary data.</text>
</comment>
<dbReference type="AlphaFoldDB" id="A0A2A4YGB1"/>
<dbReference type="Gene3D" id="3.40.50.720">
    <property type="entry name" value="NAD(P)-binding Rossmann-like Domain"/>
    <property type="match status" value="1"/>
</dbReference>
<sequence>MKTIVITGAGKGIGFELTKQLCSKNKVYAVCRKASDELKNLSCEVIEGIDITEESSIARLQKELKGISIDLLLNNAGIAIWKEEPNLKENILKQIEVNAIAPLMVTRALENNLSEGSVVIMMSSRMASISDNTSGKSYGYRASKTALNSLTKTLTFELDPKGIITCLMHPGSVSTEMNPRGQIKTKECVEKLIKRIENVKKQDSGKFLRFDEGEIAW</sequence>
<proteinExistence type="inferred from homology"/>
<dbReference type="CDD" id="cd05325">
    <property type="entry name" value="carb_red_sniffer_like_SDR_c"/>
    <property type="match status" value="1"/>
</dbReference>
<dbReference type="PRINTS" id="PR00081">
    <property type="entry name" value="GDHRDH"/>
</dbReference>
<comment type="similarity">
    <text evidence="1">Belongs to the short-chain dehydrogenases/reductases (SDR) family.</text>
</comment>
<dbReference type="InterPro" id="IPR036291">
    <property type="entry name" value="NAD(P)-bd_dom_sf"/>
</dbReference>
<dbReference type="PANTHER" id="PTHR45458:SF1">
    <property type="entry name" value="SHORT CHAIN DEHYDROGENASE"/>
    <property type="match status" value="1"/>
</dbReference>
<organism evidence="2 3">
    <name type="scientific">Aerophobetes bacterium</name>
    <dbReference type="NCBI Taxonomy" id="2030807"/>
    <lineage>
        <taxon>Bacteria</taxon>
        <taxon>Candidatus Aerophobota</taxon>
    </lineage>
</organism>
<dbReference type="PRINTS" id="PR00080">
    <property type="entry name" value="SDRFAMILY"/>
</dbReference>
<dbReference type="Proteomes" id="UP000217838">
    <property type="component" value="Unassembled WGS sequence"/>
</dbReference>
<accession>A0A2A4YGB1</accession>
<gene>
    <name evidence="2" type="ORF">COB11_04695</name>
</gene>
<dbReference type="InterPro" id="IPR002347">
    <property type="entry name" value="SDR_fam"/>
</dbReference>
<dbReference type="Pfam" id="PF00106">
    <property type="entry name" value="adh_short"/>
    <property type="match status" value="1"/>
</dbReference>
<evidence type="ECO:0000313" key="3">
    <source>
        <dbReference type="Proteomes" id="UP000217838"/>
    </source>
</evidence>
<evidence type="ECO:0000313" key="2">
    <source>
        <dbReference type="EMBL" id="PCI93833.1"/>
    </source>
</evidence>
<name>A0A2A4YGB1_UNCAE</name>
<dbReference type="PANTHER" id="PTHR45458">
    <property type="entry name" value="SHORT-CHAIN DEHYDROGENASE/REDUCTASE SDR"/>
    <property type="match status" value="1"/>
</dbReference>
<dbReference type="InterPro" id="IPR052184">
    <property type="entry name" value="SDR_enzymes"/>
</dbReference>
<dbReference type="GO" id="GO:0016616">
    <property type="term" value="F:oxidoreductase activity, acting on the CH-OH group of donors, NAD or NADP as acceptor"/>
    <property type="evidence" value="ECO:0007669"/>
    <property type="project" value="TreeGrafter"/>
</dbReference>